<dbReference type="Gene3D" id="6.10.250.210">
    <property type="match status" value="1"/>
</dbReference>
<evidence type="ECO:0000313" key="9">
    <source>
        <dbReference type="Proteomes" id="UP000796880"/>
    </source>
</evidence>
<evidence type="ECO:0000256" key="5">
    <source>
        <dbReference type="ARBA" id="ARBA00030602"/>
    </source>
</evidence>
<dbReference type="InterPro" id="IPR009288">
    <property type="entry name" value="AIG2-like_dom"/>
</dbReference>
<name>A0A8K0H5X5_9ROSA</name>
<reference evidence="8" key="1">
    <citation type="submission" date="2020-03" db="EMBL/GenBank/DDBJ databases">
        <title>A high-quality chromosome-level genome assembly of a woody plant with both climbing and erect habits, Rhamnella rubrinervis.</title>
        <authorList>
            <person name="Lu Z."/>
            <person name="Yang Y."/>
            <person name="Zhu X."/>
            <person name="Sun Y."/>
        </authorList>
    </citation>
    <scope>NUCLEOTIDE SEQUENCE</scope>
    <source>
        <strain evidence="8">BYM</strain>
        <tissue evidence="8">Leaf</tissue>
    </source>
</reference>
<dbReference type="GO" id="GO:0016746">
    <property type="term" value="F:acyltransferase activity"/>
    <property type="evidence" value="ECO:0007669"/>
    <property type="project" value="UniProtKB-KW"/>
</dbReference>
<evidence type="ECO:0000259" key="7">
    <source>
        <dbReference type="Pfam" id="PF06094"/>
    </source>
</evidence>
<evidence type="ECO:0000313" key="8">
    <source>
        <dbReference type="EMBL" id="KAF3446477.1"/>
    </source>
</evidence>
<sequence>MPRGTMQVIGELSLSPFAYLSLSFTDALSIRERHTQRTEEQKMSAVGGGAHSLHNVFVYGSLMADDVVRALLKRVPLSSPAILNDLSVVSLSILLAIFVIILVKPELLIHRYSIRERVYPAIVPLESKKVSGRVLMGITGPELYILDVFEDVEYERSTVEVSLMDSSKNVQTHAYVWREKNDPNLYGDWDFEQKVPYSTVSIANYKEWKGVHLDDFVKMTMEFMEELELPESRSRVAAYESFFKQDGEK</sequence>
<evidence type="ECO:0000256" key="1">
    <source>
        <dbReference type="ARBA" id="ARBA00002782"/>
    </source>
</evidence>
<dbReference type="EMBL" id="VOIH02000005">
    <property type="protein sequence ID" value="KAF3446477.1"/>
    <property type="molecule type" value="Genomic_DNA"/>
</dbReference>
<dbReference type="OrthoDB" id="1044435at2759"/>
<keyword evidence="6" id="KW-0472">Membrane</keyword>
<evidence type="ECO:0000256" key="3">
    <source>
        <dbReference type="ARBA" id="ARBA00022679"/>
    </source>
</evidence>
<dbReference type="Gene3D" id="3.10.490.10">
    <property type="entry name" value="Gamma-glutamyl cyclotransferase-like"/>
    <property type="match status" value="1"/>
</dbReference>
<keyword evidence="3" id="KW-0808">Transferase</keyword>
<dbReference type="CDD" id="cd06661">
    <property type="entry name" value="GGCT_like"/>
    <property type="match status" value="1"/>
</dbReference>
<dbReference type="AlphaFoldDB" id="A0A8K0H5X5"/>
<keyword evidence="9" id="KW-1185">Reference proteome</keyword>
<feature type="domain" description="Gamma-glutamylcyclotransferase AIG2-like" evidence="7">
    <location>
        <begin position="56"/>
        <end position="190"/>
    </location>
</feature>
<dbReference type="InterPro" id="IPR013024">
    <property type="entry name" value="GGCT-like"/>
</dbReference>
<feature type="transmembrane region" description="Helical" evidence="6">
    <location>
        <begin position="82"/>
        <end position="103"/>
    </location>
</feature>
<dbReference type="Pfam" id="PF06094">
    <property type="entry name" value="GGACT"/>
    <property type="match status" value="1"/>
</dbReference>
<dbReference type="PANTHER" id="PTHR31544">
    <property type="entry name" value="AIG2-LIKE PROTEIN D"/>
    <property type="match status" value="1"/>
</dbReference>
<dbReference type="SUPFAM" id="SSF110857">
    <property type="entry name" value="Gamma-glutamyl cyclotransferase-like"/>
    <property type="match status" value="1"/>
</dbReference>
<dbReference type="Proteomes" id="UP000796880">
    <property type="component" value="Unassembled WGS sequence"/>
</dbReference>
<gene>
    <name evidence="8" type="ORF">FNV43_RR11656</name>
</gene>
<keyword evidence="6" id="KW-1133">Transmembrane helix</keyword>
<comment type="function">
    <text evidence="1">Putative gamma-glutamylcyclotransferase.</text>
</comment>
<organism evidence="8 9">
    <name type="scientific">Rhamnella rubrinervis</name>
    <dbReference type="NCBI Taxonomy" id="2594499"/>
    <lineage>
        <taxon>Eukaryota</taxon>
        <taxon>Viridiplantae</taxon>
        <taxon>Streptophyta</taxon>
        <taxon>Embryophyta</taxon>
        <taxon>Tracheophyta</taxon>
        <taxon>Spermatophyta</taxon>
        <taxon>Magnoliopsida</taxon>
        <taxon>eudicotyledons</taxon>
        <taxon>Gunneridae</taxon>
        <taxon>Pentapetalae</taxon>
        <taxon>rosids</taxon>
        <taxon>fabids</taxon>
        <taxon>Rosales</taxon>
        <taxon>Rhamnaceae</taxon>
        <taxon>rhamnoid group</taxon>
        <taxon>Rhamneae</taxon>
        <taxon>Rhamnella</taxon>
    </lineage>
</organism>
<evidence type="ECO:0000256" key="4">
    <source>
        <dbReference type="ARBA" id="ARBA00023315"/>
    </source>
</evidence>
<proteinExistence type="inferred from homology"/>
<comment type="similarity">
    <text evidence="2">Belongs to the gamma-glutamylcyclotransferase family.</text>
</comment>
<keyword evidence="4" id="KW-0012">Acyltransferase</keyword>
<evidence type="ECO:0000256" key="6">
    <source>
        <dbReference type="SAM" id="Phobius"/>
    </source>
</evidence>
<dbReference type="InterPro" id="IPR045038">
    <property type="entry name" value="AIG2-like"/>
</dbReference>
<protein>
    <recommendedName>
        <fullName evidence="5">Putative gamma-glutamylcyclotransferase</fullName>
    </recommendedName>
</protein>
<dbReference type="InterPro" id="IPR036568">
    <property type="entry name" value="GGCT-like_sf"/>
</dbReference>
<dbReference type="PANTHER" id="PTHR31544:SF2">
    <property type="entry name" value="AIG2-LIKE PROTEIN D"/>
    <property type="match status" value="1"/>
</dbReference>
<accession>A0A8K0H5X5</accession>
<evidence type="ECO:0000256" key="2">
    <source>
        <dbReference type="ARBA" id="ARBA00008861"/>
    </source>
</evidence>
<comment type="caution">
    <text evidence="8">The sequence shown here is derived from an EMBL/GenBank/DDBJ whole genome shotgun (WGS) entry which is preliminary data.</text>
</comment>
<keyword evidence="6" id="KW-0812">Transmembrane</keyword>